<comment type="caution">
    <text evidence="1">The sequence shown here is derived from an EMBL/GenBank/DDBJ whole genome shotgun (WGS) entry which is preliminary data.</text>
</comment>
<gene>
    <name evidence="1" type="ORF">CEXT_168991</name>
</gene>
<dbReference type="Proteomes" id="UP001054945">
    <property type="component" value="Unassembled WGS sequence"/>
</dbReference>
<sequence>HSESGGGESASGVSATNDLMSGKRAVRFMV</sequence>
<evidence type="ECO:0000313" key="1">
    <source>
        <dbReference type="EMBL" id="GIX76572.1"/>
    </source>
</evidence>
<name>A0AAV4MZ47_CAEEX</name>
<accession>A0AAV4MZ47</accession>
<keyword evidence="2" id="KW-1185">Reference proteome</keyword>
<reference evidence="1 2" key="1">
    <citation type="submission" date="2021-06" db="EMBL/GenBank/DDBJ databases">
        <title>Caerostris extrusa draft genome.</title>
        <authorList>
            <person name="Kono N."/>
            <person name="Arakawa K."/>
        </authorList>
    </citation>
    <scope>NUCLEOTIDE SEQUENCE [LARGE SCALE GENOMIC DNA]</scope>
</reference>
<dbReference type="EMBL" id="BPLR01002675">
    <property type="protein sequence ID" value="GIX76572.1"/>
    <property type="molecule type" value="Genomic_DNA"/>
</dbReference>
<dbReference type="AlphaFoldDB" id="A0AAV4MZ47"/>
<evidence type="ECO:0000313" key="2">
    <source>
        <dbReference type="Proteomes" id="UP001054945"/>
    </source>
</evidence>
<feature type="non-terminal residue" evidence="1">
    <location>
        <position position="1"/>
    </location>
</feature>
<proteinExistence type="predicted"/>
<protein>
    <submittedName>
        <fullName evidence="1">Uncharacterized protein</fullName>
    </submittedName>
</protein>
<organism evidence="1 2">
    <name type="scientific">Caerostris extrusa</name>
    <name type="common">Bark spider</name>
    <name type="synonym">Caerostris bankana</name>
    <dbReference type="NCBI Taxonomy" id="172846"/>
    <lineage>
        <taxon>Eukaryota</taxon>
        <taxon>Metazoa</taxon>
        <taxon>Ecdysozoa</taxon>
        <taxon>Arthropoda</taxon>
        <taxon>Chelicerata</taxon>
        <taxon>Arachnida</taxon>
        <taxon>Araneae</taxon>
        <taxon>Araneomorphae</taxon>
        <taxon>Entelegynae</taxon>
        <taxon>Araneoidea</taxon>
        <taxon>Araneidae</taxon>
        <taxon>Caerostris</taxon>
    </lineage>
</organism>